<dbReference type="PROSITE" id="PS50011">
    <property type="entry name" value="PROTEIN_KINASE_DOM"/>
    <property type="match status" value="1"/>
</dbReference>
<reference evidence="2 3" key="1">
    <citation type="submission" date="2015-09" db="EMBL/GenBank/DDBJ databases">
        <title>Host preference determinants of Valsa canker pathogens revealed by comparative genomics.</title>
        <authorList>
            <person name="Yin Z."/>
            <person name="Huang L."/>
        </authorList>
    </citation>
    <scope>NUCLEOTIDE SEQUENCE [LARGE SCALE GENOMIC DNA]</scope>
    <source>
        <strain evidence="2 3">03-1</strain>
    </source>
</reference>
<gene>
    <name evidence="2" type="ORF">VMCG_09015</name>
</gene>
<organism evidence="2 3">
    <name type="scientific">Cytospora schulzeri</name>
    <dbReference type="NCBI Taxonomy" id="448051"/>
    <lineage>
        <taxon>Eukaryota</taxon>
        <taxon>Fungi</taxon>
        <taxon>Dikarya</taxon>
        <taxon>Ascomycota</taxon>
        <taxon>Pezizomycotina</taxon>
        <taxon>Sordariomycetes</taxon>
        <taxon>Sordariomycetidae</taxon>
        <taxon>Diaporthales</taxon>
        <taxon>Cytosporaceae</taxon>
        <taxon>Cytospora</taxon>
    </lineage>
</organism>
<keyword evidence="3" id="KW-1185">Reference proteome</keyword>
<name>A0A423VPL0_9PEZI</name>
<dbReference type="AlphaFoldDB" id="A0A423VPL0"/>
<dbReference type="InterPro" id="IPR011009">
    <property type="entry name" value="Kinase-like_dom_sf"/>
</dbReference>
<dbReference type="GO" id="GO:0005524">
    <property type="term" value="F:ATP binding"/>
    <property type="evidence" value="ECO:0007669"/>
    <property type="project" value="InterPro"/>
</dbReference>
<evidence type="ECO:0000259" key="1">
    <source>
        <dbReference type="PROSITE" id="PS50011"/>
    </source>
</evidence>
<comment type="caution">
    <text evidence="2">The sequence shown here is derived from an EMBL/GenBank/DDBJ whole genome shotgun (WGS) entry which is preliminary data.</text>
</comment>
<dbReference type="EMBL" id="LKEA01000047">
    <property type="protein sequence ID" value="ROV92960.1"/>
    <property type="molecule type" value="Genomic_DNA"/>
</dbReference>
<dbReference type="Proteomes" id="UP000283895">
    <property type="component" value="Unassembled WGS sequence"/>
</dbReference>
<accession>A0A423VPL0</accession>
<dbReference type="InterPro" id="IPR000719">
    <property type="entry name" value="Prot_kinase_dom"/>
</dbReference>
<feature type="domain" description="Protein kinase" evidence="1">
    <location>
        <begin position="1"/>
        <end position="159"/>
    </location>
</feature>
<dbReference type="Gene3D" id="1.10.510.10">
    <property type="entry name" value="Transferase(Phosphotransferase) domain 1"/>
    <property type="match status" value="1"/>
</dbReference>
<dbReference type="OrthoDB" id="310217at2759"/>
<dbReference type="GO" id="GO:0004672">
    <property type="term" value="F:protein kinase activity"/>
    <property type="evidence" value="ECO:0007669"/>
    <property type="project" value="InterPro"/>
</dbReference>
<evidence type="ECO:0000313" key="2">
    <source>
        <dbReference type="EMBL" id="ROV92960.1"/>
    </source>
</evidence>
<evidence type="ECO:0000313" key="3">
    <source>
        <dbReference type="Proteomes" id="UP000283895"/>
    </source>
</evidence>
<sequence length="196" mass="21729">MTLGSTLMSLGYSDDIWRARQLGKNGWYLPEQFTAEWDYVNYEPYSEGVTDIGAGTGTAGFFSERSNIWAIGLVMRCCITRSQPDRPPYATPVPPKGPQMGTQGYTYGGELRKQFFGGIFGRDLCRLVSQCLMHRPLERPSLARLRQDIAAGVAANPLSPDDKRWVRTTLFGAGNPVPQYPIDPTQAAGKKVTVQF</sequence>
<dbReference type="SUPFAM" id="SSF56112">
    <property type="entry name" value="Protein kinase-like (PK-like)"/>
    <property type="match status" value="1"/>
</dbReference>
<protein>
    <recommendedName>
        <fullName evidence="1">Protein kinase domain-containing protein</fullName>
    </recommendedName>
</protein>
<proteinExistence type="predicted"/>